<dbReference type="OrthoDB" id="10059291at2759"/>
<comment type="caution">
    <text evidence="2">The sequence shown here is derived from an EMBL/GenBank/DDBJ whole genome shotgun (WGS) entry which is preliminary data.</text>
</comment>
<dbReference type="AlphaFoldDB" id="A0A368FAP5"/>
<feature type="compositionally biased region" description="Low complexity" evidence="1">
    <location>
        <begin position="67"/>
        <end position="81"/>
    </location>
</feature>
<name>A0A368FAP5_ANCCA</name>
<sequence>MDTYIRIAINGPGNPAPYHFNKFMKRWQEQGHLPADHPGETRGPGAKTVEGKELEKNTNPYSLHPRSTISSTSPTMTTHLF</sequence>
<reference evidence="2 3" key="1">
    <citation type="submission" date="2014-10" db="EMBL/GenBank/DDBJ databases">
        <title>Draft genome of the hookworm Ancylostoma caninum.</title>
        <authorList>
            <person name="Mitreva M."/>
        </authorList>
    </citation>
    <scope>NUCLEOTIDE SEQUENCE [LARGE SCALE GENOMIC DNA]</scope>
    <source>
        <strain evidence="2 3">Baltimore</strain>
    </source>
</reference>
<feature type="region of interest" description="Disordered" evidence="1">
    <location>
        <begin position="29"/>
        <end position="81"/>
    </location>
</feature>
<gene>
    <name evidence="2" type="ORF">ANCCAN_25023</name>
</gene>
<dbReference type="Proteomes" id="UP000252519">
    <property type="component" value="Unassembled WGS sequence"/>
</dbReference>
<evidence type="ECO:0000256" key="1">
    <source>
        <dbReference type="SAM" id="MobiDB-lite"/>
    </source>
</evidence>
<dbReference type="EMBL" id="JOJR01002065">
    <property type="protein sequence ID" value="RCN29226.1"/>
    <property type="molecule type" value="Genomic_DNA"/>
</dbReference>
<protein>
    <submittedName>
        <fullName evidence="2">Uncharacterized protein</fullName>
    </submittedName>
</protein>
<accession>A0A368FAP5</accession>
<keyword evidence="3" id="KW-1185">Reference proteome</keyword>
<evidence type="ECO:0000313" key="2">
    <source>
        <dbReference type="EMBL" id="RCN29226.1"/>
    </source>
</evidence>
<feature type="compositionally biased region" description="Basic and acidic residues" evidence="1">
    <location>
        <begin position="29"/>
        <end position="40"/>
    </location>
</feature>
<evidence type="ECO:0000313" key="3">
    <source>
        <dbReference type="Proteomes" id="UP000252519"/>
    </source>
</evidence>
<organism evidence="2 3">
    <name type="scientific">Ancylostoma caninum</name>
    <name type="common">Dog hookworm</name>
    <dbReference type="NCBI Taxonomy" id="29170"/>
    <lineage>
        <taxon>Eukaryota</taxon>
        <taxon>Metazoa</taxon>
        <taxon>Ecdysozoa</taxon>
        <taxon>Nematoda</taxon>
        <taxon>Chromadorea</taxon>
        <taxon>Rhabditida</taxon>
        <taxon>Rhabditina</taxon>
        <taxon>Rhabditomorpha</taxon>
        <taxon>Strongyloidea</taxon>
        <taxon>Ancylostomatidae</taxon>
        <taxon>Ancylostomatinae</taxon>
        <taxon>Ancylostoma</taxon>
    </lineage>
</organism>
<proteinExistence type="predicted"/>